<reference evidence="2 3" key="1">
    <citation type="journal article" date="2019" name="Environ. Microbiol.">
        <title>At the nexus of three kingdoms: the genome of the mycorrhizal fungus Gigaspora margarita provides insights into plant, endobacterial and fungal interactions.</title>
        <authorList>
            <person name="Venice F."/>
            <person name="Ghignone S."/>
            <person name="Salvioli di Fossalunga A."/>
            <person name="Amselem J."/>
            <person name="Novero M."/>
            <person name="Xianan X."/>
            <person name="Sedzielewska Toro K."/>
            <person name="Morin E."/>
            <person name="Lipzen A."/>
            <person name="Grigoriev I.V."/>
            <person name="Henrissat B."/>
            <person name="Martin F.M."/>
            <person name="Bonfante P."/>
        </authorList>
    </citation>
    <scope>NUCLEOTIDE SEQUENCE [LARGE SCALE GENOMIC DNA]</scope>
    <source>
        <strain evidence="2 3">BEG34</strain>
    </source>
</reference>
<dbReference type="InterPro" id="IPR050167">
    <property type="entry name" value="Ser_Thr_protein_kinase"/>
</dbReference>
<protein>
    <submittedName>
        <fullName evidence="2">Kinase-like protein</fullName>
    </submittedName>
</protein>
<accession>A0A8H3XBR4</accession>
<dbReference type="InterPro" id="IPR000719">
    <property type="entry name" value="Prot_kinase_dom"/>
</dbReference>
<keyword evidence="3" id="KW-1185">Reference proteome</keyword>
<dbReference type="GO" id="GO:0004672">
    <property type="term" value="F:protein kinase activity"/>
    <property type="evidence" value="ECO:0007669"/>
    <property type="project" value="InterPro"/>
</dbReference>
<evidence type="ECO:0000313" key="3">
    <source>
        <dbReference type="Proteomes" id="UP000439903"/>
    </source>
</evidence>
<dbReference type="Proteomes" id="UP000439903">
    <property type="component" value="Unassembled WGS sequence"/>
</dbReference>
<dbReference type="InterPro" id="IPR011009">
    <property type="entry name" value="Kinase-like_dom_sf"/>
</dbReference>
<sequence>MVFSAKNIQENFQKLTKEFDTCINDLHFAVSIVYYKQQHLDKQKIESDLKNVIEYLQKIDDKFDLSTQKIKLSLEKKTLNIQVKRIDQSQITDPSYPKDDYSHGSEHLFVVKKYFNENEVACKHIQDSNTIQKHLAIFAKLSESQLQHILRFYRLTCINNYEFMIHEWASYENLKEVYNKYQISVIKKAQIVFDIYNGLSFLYHVNIFHHDVRYDQILYMEPKILNFKYSRFTNAKGSDISKDFISIINWMAPEKISKNQKATETKTSTNSGYSRKCEIFSFGMLIWELCYEKIPYQGLEFTEIMEHVLKGMREETKLYKLKNIKNSDDLIIYKELIKIVKRELGCSIENNIALDFNDIYTNDEDKSFELNKIILTEEGIKLYNKGNRKDAWNCFVKNSELGDPIAKYWQDVYLMEGKYALKNPDKAIQIFKKAADTGTVDAQIQYTHSLKQDPNFDKLEYLHYIKLAASKGNKIAQYVLDEHYLGEKHGIKPNKEIAIHYLRLLSLQSYDKATQLLATSRDSNQ</sequence>
<dbReference type="PANTHER" id="PTHR23257">
    <property type="entry name" value="SERINE-THREONINE PROTEIN KINASE"/>
    <property type="match status" value="1"/>
</dbReference>
<dbReference type="EMBL" id="WTPW01001268">
    <property type="protein sequence ID" value="KAF0445618.1"/>
    <property type="molecule type" value="Genomic_DNA"/>
</dbReference>
<dbReference type="GO" id="GO:0005737">
    <property type="term" value="C:cytoplasm"/>
    <property type="evidence" value="ECO:0007669"/>
    <property type="project" value="TreeGrafter"/>
</dbReference>
<gene>
    <name evidence="2" type="ORF">F8M41_003089</name>
</gene>
<organism evidence="2 3">
    <name type="scientific">Gigaspora margarita</name>
    <dbReference type="NCBI Taxonomy" id="4874"/>
    <lineage>
        <taxon>Eukaryota</taxon>
        <taxon>Fungi</taxon>
        <taxon>Fungi incertae sedis</taxon>
        <taxon>Mucoromycota</taxon>
        <taxon>Glomeromycotina</taxon>
        <taxon>Glomeromycetes</taxon>
        <taxon>Diversisporales</taxon>
        <taxon>Gigasporaceae</taxon>
        <taxon>Gigaspora</taxon>
    </lineage>
</organism>
<proteinExistence type="predicted"/>
<dbReference type="Pfam" id="PF07714">
    <property type="entry name" value="PK_Tyr_Ser-Thr"/>
    <property type="match status" value="1"/>
</dbReference>
<keyword evidence="2" id="KW-0808">Transferase</keyword>
<feature type="domain" description="Protein kinase" evidence="1">
    <location>
        <begin position="1"/>
        <end position="361"/>
    </location>
</feature>
<dbReference type="SUPFAM" id="SSF81901">
    <property type="entry name" value="HCP-like"/>
    <property type="match status" value="1"/>
</dbReference>
<evidence type="ECO:0000313" key="2">
    <source>
        <dbReference type="EMBL" id="KAF0445618.1"/>
    </source>
</evidence>
<dbReference type="SUPFAM" id="SSF56112">
    <property type="entry name" value="Protein kinase-like (PK-like)"/>
    <property type="match status" value="1"/>
</dbReference>
<comment type="caution">
    <text evidence="2">The sequence shown here is derived from an EMBL/GenBank/DDBJ whole genome shotgun (WGS) entry which is preliminary data.</text>
</comment>
<dbReference type="GO" id="GO:0005524">
    <property type="term" value="F:ATP binding"/>
    <property type="evidence" value="ECO:0007669"/>
    <property type="project" value="InterPro"/>
</dbReference>
<name>A0A8H3XBR4_GIGMA</name>
<dbReference type="PROSITE" id="PS50011">
    <property type="entry name" value="PROTEIN_KINASE_DOM"/>
    <property type="match status" value="1"/>
</dbReference>
<dbReference type="InterPro" id="IPR001245">
    <property type="entry name" value="Ser-Thr/Tyr_kinase_cat_dom"/>
</dbReference>
<dbReference type="GO" id="GO:0007165">
    <property type="term" value="P:signal transduction"/>
    <property type="evidence" value="ECO:0007669"/>
    <property type="project" value="TreeGrafter"/>
</dbReference>
<dbReference type="OrthoDB" id="2314769at2759"/>
<keyword evidence="2" id="KW-0418">Kinase</keyword>
<dbReference type="AlphaFoldDB" id="A0A8H3XBR4"/>
<evidence type="ECO:0000259" key="1">
    <source>
        <dbReference type="PROSITE" id="PS50011"/>
    </source>
</evidence>
<dbReference type="Gene3D" id="1.25.40.10">
    <property type="entry name" value="Tetratricopeptide repeat domain"/>
    <property type="match status" value="1"/>
</dbReference>
<dbReference type="Gene3D" id="1.10.510.10">
    <property type="entry name" value="Transferase(Phosphotransferase) domain 1"/>
    <property type="match status" value="1"/>
</dbReference>
<dbReference type="InterPro" id="IPR011990">
    <property type="entry name" value="TPR-like_helical_dom_sf"/>
</dbReference>